<feature type="non-terminal residue" evidence="1">
    <location>
        <position position="1"/>
    </location>
</feature>
<dbReference type="AlphaFoldDB" id="A0A9N9JDX3"/>
<protein>
    <submittedName>
        <fullName evidence="1">7870_t:CDS:1</fullName>
    </submittedName>
</protein>
<accession>A0A9N9JDX3</accession>
<proteinExistence type="predicted"/>
<gene>
    <name evidence="1" type="ORF">AMORRO_LOCUS16614</name>
</gene>
<dbReference type="Proteomes" id="UP000789342">
    <property type="component" value="Unassembled WGS sequence"/>
</dbReference>
<feature type="non-terminal residue" evidence="1">
    <location>
        <position position="58"/>
    </location>
</feature>
<keyword evidence="2" id="KW-1185">Reference proteome</keyword>
<organism evidence="1 2">
    <name type="scientific">Acaulospora morrowiae</name>
    <dbReference type="NCBI Taxonomy" id="94023"/>
    <lineage>
        <taxon>Eukaryota</taxon>
        <taxon>Fungi</taxon>
        <taxon>Fungi incertae sedis</taxon>
        <taxon>Mucoromycota</taxon>
        <taxon>Glomeromycotina</taxon>
        <taxon>Glomeromycetes</taxon>
        <taxon>Diversisporales</taxon>
        <taxon>Acaulosporaceae</taxon>
        <taxon>Acaulospora</taxon>
    </lineage>
</organism>
<evidence type="ECO:0000313" key="2">
    <source>
        <dbReference type="Proteomes" id="UP000789342"/>
    </source>
</evidence>
<name>A0A9N9JDX3_9GLOM</name>
<comment type="caution">
    <text evidence="1">The sequence shown here is derived from an EMBL/GenBank/DDBJ whole genome shotgun (WGS) entry which is preliminary data.</text>
</comment>
<evidence type="ECO:0000313" key="1">
    <source>
        <dbReference type="EMBL" id="CAG8771455.1"/>
    </source>
</evidence>
<reference evidence="1" key="1">
    <citation type="submission" date="2021-06" db="EMBL/GenBank/DDBJ databases">
        <authorList>
            <person name="Kallberg Y."/>
            <person name="Tangrot J."/>
            <person name="Rosling A."/>
        </authorList>
    </citation>
    <scope>NUCLEOTIDE SEQUENCE</scope>
    <source>
        <strain evidence="1">CL551</strain>
    </source>
</reference>
<dbReference type="EMBL" id="CAJVPV010046804">
    <property type="protein sequence ID" value="CAG8771455.1"/>
    <property type="molecule type" value="Genomic_DNA"/>
</dbReference>
<sequence>FQLIVSCDKEDSDVSGFANDSELVELCSSSDSSLISEEIVLRVFNNNSEQAVDCKISF</sequence>